<dbReference type="KEGG" id="sfol:H3H32_04585"/>
<proteinExistence type="predicted"/>
<dbReference type="PANTHER" id="PTHR30383:SF5">
    <property type="entry name" value="SGNH HYDROLASE-TYPE ESTERASE DOMAIN-CONTAINING PROTEIN"/>
    <property type="match status" value="1"/>
</dbReference>
<dbReference type="PANTHER" id="PTHR30383">
    <property type="entry name" value="THIOESTERASE 1/PROTEASE 1/LYSOPHOSPHOLIPASE L1"/>
    <property type="match status" value="1"/>
</dbReference>
<organism evidence="2 3">
    <name type="scientific">Spirosoma foliorum</name>
    <dbReference type="NCBI Taxonomy" id="2710596"/>
    <lineage>
        <taxon>Bacteria</taxon>
        <taxon>Pseudomonadati</taxon>
        <taxon>Bacteroidota</taxon>
        <taxon>Cytophagia</taxon>
        <taxon>Cytophagales</taxon>
        <taxon>Cytophagaceae</taxon>
        <taxon>Spirosoma</taxon>
    </lineage>
</organism>
<dbReference type="Pfam" id="PF13472">
    <property type="entry name" value="Lipase_GDSL_2"/>
    <property type="match status" value="1"/>
</dbReference>
<dbReference type="Proteomes" id="UP000515369">
    <property type="component" value="Chromosome"/>
</dbReference>
<keyword evidence="2" id="KW-0378">Hydrolase</keyword>
<gene>
    <name evidence="2" type="ORF">H3H32_04585</name>
</gene>
<feature type="domain" description="SGNH hydrolase-type esterase" evidence="1">
    <location>
        <begin position="41"/>
        <end position="232"/>
    </location>
</feature>
<keyword evidence="3" id="KW-1185">Reference proteome</keyword>
<dbReference type="AlphaFoldDB" id="A0A7G5GZE3"/>
<dbReference type="InterPro" id="IPR051532">
    <property type="entry name" value="Ester_Hydrolysis_Enzymes"/>
</dbReference>
<dbReference type="RefSeq" id="WP_182461489.1">
    <property type="nucleotide sequence ID" value="NZ_CP059732.1"/>
</dbReference>
<evidence type="ECO:0000313" key="2">
    <source>
        <dbReference type="EMBL" id="QMW04235.1"/>
    </source>
</evidence>
<dbReference type="InterPro" id="IPR013830">
    <property type="entry name" value="SGNH_hydro"/>
</dbReference>
<protein>
    <submittedName>
        <fullName evidence="2">SGNH/GDSL hydrolase family protein</fullName>
    </submittedName>
</protein>
<name>A0A7G5GZE3_9BACT</name>
<reference evidence="2 3" key="1">
    <citation type="submission" date="2020-07" db="EMBL/GenBank/DDBJ databases">
        <title>Spirosoma foliorum sp. nov., isolated from the leaves on the Nejang mountain Korea, Republic of.</title>
        <authorList>
            <person name="Ho H."/>
            <person name="Lee Y.-J."/>
            <person name="Nurcahyanto D.-A."/>
            <person name="Kim S.-G."/>
        </authorList>
    </citation>
    <scope>NUCLEOTIDE SEQUENCE [LARGE SCALE GENOMIC DNA]</scope>
    <source>
        <strain evidence="2 3">PL0136</strain>
    </source>
</reference>
<dbReference type="InterPro" id="IPR036514">
    <property type="entry name" value="SGNH_hydro_sf"/>
</dbReference>
<dbReference type="Gene3D" id="3.40.50.1110">
    <property type="entry name" value="SGNH hydrolase"/>
    <property type="match status" value="1"/>
</dbReference>
<dbReference type="SUPFAM" id="SSF52266">
    <property type="entry name" value="SGNH hydrolase"/>
    <property type="match status" value="1"/>
</dbReference>
<dbReference type="CDD" id="cd01834">
    <property type="entry name" value="SGNH_hydrolase_like_2"/>
    <property type="match status" value="1"/>
</dbReference>
<dbReference type="EMBL" id="CP059732">
    <property type="protein sequence ID" value="QMW04235.1"/>
    <property type="molecule type" value="Genomic_DNA"/>
</dbReference>
<dbReference type="GO" id="GO:0004622">
    <property type="term" value="F:phosphatidylcholine lysophospholipase activity"/>
    <property type="evidence" value="ECO:0007669"/>
    <property type="project" value="TreeGrafter"/>
</dbReference>
<evidence type="ECO:0000259" key="1">
    <source>
        <dbReference type="Pfam" id="PF13472"/>
    </source>
</evidence>
<sequence>MERYRTYLIRFILLFHCLFLAIVIQAQNPTPFPEGTKRILFLGNSITYAGTYVTDVESYFVAHYPGQSYEFINVGLPSETVSGLSEPNHADGRFPRPDLHERLVRVLDQTKPDVVFACYGMNDGIYLPFDEARFRPYRDGQKWLHAELEKTGAKRIIFLTPPVHDDKNLGTQGYNLTLDNYSEWLLAQRDSLKWEVADIHFPMTHYLEEKRKTDPSFKLANDGVHPGDEGHWLMAKAILNYLGENVANAPNVKSTLSVNPRGEEIRSLIAQRQSIMKDAWLSSTGHKRPEMRQGIPMAEARQRYDELETKIRAAVNGK</sequence>
<accession>A0A7G5GZE3</accession>
<evidence type="ECO:0000313" key="3">
    <source>
        <dbReference type="Proteomes" id="UP000515369"/>
    </source>
</evidence>